<dbReference type="KEGG" id="ssl:SS1G_09520"/>
<dbReference type="Proteomes" id="UP000177798">
    <property type="component" value="Chromosome 15"/>
</dbReference>
<evidence type="ECO:0000313" key="2">
    <source>
        <dbReference type="EMBL" id="APA15663.1"/>
    </source>
</evidence>
<evidence type="ECO:0000256" key="1">
    <source>
        <dbReference type="SAM" id="MobiDB-lite"/>
    </source>
</evidence>
<gene>
    <name evidence="2" type="ORF">sscle_15g104330</name>
</gene>
<name>A0A1D9QM42_SCLS1</name>
<dbReference type="SUPFAM" id="SSF56112">
    <property type="entry name" value="Protein kinase-like (PK-like)"/>
    <property type="match status" value="1"/>
</dbReference>
<organism evidence="2 3">
    <name type="scientific">Sclerotinia sclerotiorum (strain ATCC 18683 / 1980 / Ss-1)</name>
    <name type="common">White mold</name>
    <name type="synonym">Whetzelinia sclerotiorum</name>
    <dbReference type="NCBI Taxonomy" id="665079"/>
    <lineage>
        <taxon>Eukaryota</taxon>
        <taxon>Fungi</taxon>
        <taxon>Dikarya</taxon>
        <taxon>Ascomycota</taxon>
        <taxon>Pezizomycotina</taxon>
        <taxon>Leotiomycetes</taxon>
        <taxon>Helotiales</taxon>
        <taxon>Sclerotiniaceae</taxon>
        <taxon>Sclerotinia</taxon>
    </lineage>
</organism>
<dbReference type="InterPro" id="IPR011009">
    <property type="entry name" value="Kinase-like_dom_sf"/>
</dbReference>
<dbReference type="AlphaFoldDB" id="A0A1D9QM42"/>
<reference evidence="3" key="1">
    <citation type="journal article" date="2017" name="Genome Biol. Evol.">
        <title>The complete genome sequence of the phytopathogenic fungus Sclerotinia sclerotiorum reveals insights into the genome architecture of broad host range pathogens.</title>
        <authorList>
            <person name="Derbyshire M."/>
            <person name="Denton-Giles M."/>
            <person name="Hegedus D."/>
            <person name="Seifbarghy S."/>
            <person name="Rollins J."/>
            <person name="van Kan J."/>
            <person name="Seidl M.F."/>
            <person name="Faino L."/>
            <person name="Mbengue M."/>
            <person name="Navaud O."/>
            <person name="Raffaele S."/>
            <person name="Hammond-Kosack K."/>
            <person name="Heard S."/>
            <person name="Oliver R."/>
        </authorList>
    </citation>
    <scope>NUCLEOTIDE SEQUENCE [LARGE SCALE GENOMIC DNA]</scope>
    <source>
        <strain evidence="3">ATCC 18683 / 1980 / Ss-1</strain>
    </source>
</reference>
<sequence length="296" mass="34837">MMVMMKTSDLPPSPPTPPPPPPHFPSVYVRRETFSKMSEDANEQHKVLQVQFLAADYKSQLLGTYDDQQTNLDISNSKTVTIKVTAQQINLRGNNRIFICRYPSIKDQYQDSDNDNDSKFPKIFIAKEFGDNKDELDLYEHLLSLQGVYIPKCFGEIYWKDEDEEIIYQGIALEFLEGFRCLEDTDAKNDLMYKKFKKVLEVIGSKGIFHGDIAFRNLMWHSENEEKRNFIELESIFDVKDSDIIHEYLPTNVAKPRWMLDPPVLPREMLERNDWRRTGARLRKNRWMIEGNRRDD</sequence>
<dbReference type="VEuPathDB" id="FungiDB:sscle_15g104330"/>
<dbReference type="RefSeq" id="XP_001589798.1">
    <property type="nucleotide sequence ID" value="XM_001589748.1"/>
</dbReference>
<proteinExistence type="predicted"/>
<feature type="region of interest" description="Disordered" evidence="1">
    <location>
        <begin position="1"/>
        <end position="23"/>
    </location>
</feature>
<protein>
    <submittedName>
        <fullName evidence="2">Uncharacterized protein</fullName>
    </submittedName>
</protein>
<dbReference type="OrthoDB" id="3487140at2759"/>
<dbReference type="EMBL" id="CP017828">
    <property type="protein sequence ID" value="APA15663.1"/>
    <property type="molecule type" value="Genomic_DNA"/>
</dbReference>
<feature type="compositionally biased region" description="Pro residues" evidence="1">
    <location>
        <begin position="11"/>
        <end position="23"/>
    </location>
</feature>
<accession>A0A1D9QM42</accession>
<evidence type="ECO:0000313" key="3">
    <source>
        <dbReference type="Proteomes" id="UP000177798"/>
    </source>
</evidence>